<dbReference type="EMBL" id="AYTS01000064">
    <property type="protein sequence ID" value="OOP56679.1"/>
    <property type="molecule type" value="Genomic_DNA"/>
</dbReference>
<proteinExistence type="predicted"/>
<dbReference type="STRING" id="1004156.AYP45_07650"/>
<organism evidence="1 2">
    <name type="scientific">Candidatus Brocadia carolinensis</name>
    <dbReference type="NCBI Taxonomy" id="1004156"/>
    <lineage>
        <taxon>Bacteria</taxon>
        <taxon>Pseudomonadati</taxon>
        <taxon>Planctomycetota</taxon>
        <taxon>Candidatus Brocadiia</taxon>
        <taxon>Candidatus Brocadiales</taxon>
        <taxon>Candidatus Brocadiaceae</taxon>
        <taxon>Candidatus Brocadia</taxon>
    </lineage>
</organism>
<dbReference type="Proteomes" id="UP000189681">
    <property type="component" value="Unassembled WGS sequence"/>
</dbReference>
<evidence type="ECO:0000313" key="1">
    <source>
        <dbReference type="EMBL" id="OOP56679.1"/>
    </source>
</evidence>
<evidence type="ECO:0000313" key="2">
    <source>
        <dbReference type="Proteomes" id="UP000189681"/>
    </source>
</evidence>
<protein>
    <submittedName>
        <fullName evidence="1">Uncharacterized protein</fullName>
    </submittedName>
</protein>
<name>A0A1V4AU54_9BACT</name>
<accession>A0A1V4AU54</accession>
<gene>
    <name evidence="1" type="ORF">AYP45_07650</name>
</gene>
<comment type="caution">
    <text evidence="1">The sequence shown here is derived from an EMBL/GenBank/DDBJ whole genome shotgun (WGS) entry which is preliminary data.</text>
</comment>
<reference evidence="1 2" key="1">
    <citation type="journal article" date="2017" name="Water Res.">
        <title>Discovery and metagenomic analysis of an anammox bacterial enrichment related to Candidatus "Brocadia caroliniensis" in a full-scale glycerol-fed nitritation-denitritation separate centrate treatment process.</title>
        <authorList>
            <person name="Park H."/>
            <person name="Brotto A.C."/>
            <person name="van Loosdrecht M.C."/>
            <person name="Chandran K."/>
        </authorList>
    </citation>
    <scope>NUCLEOTIDE SEQUENCE [LARGE SCALE GENOMIC DNA]</scope>
    <source>
        <strain evidence="1">26THWARD</strain>
    </source>
</reference>
<sequence length="1805" mass="196657">MNQEQLLGILETLTGHLHTASPAEEQSLNNVQEMLARSLAEQPSPVSNQHFSFEGTDLLLRQNIERGRLDNLERVVSQTLKNKEESDLRVFVRDVPIRTTQVTGSVPDWAAGSRPVHTDGPFINWDGRRIWFDFYRVEKLVALYIQGQSNPVILFKSEFQQRLIDRLTHKKVELVKSYKVMPGSVWINAHALTTDAPNNRYAGVKVKGGTINLDAVPVYQGDNLTVTPVNNIEIALQLEQDTDDDAANTASYGKDARNAKYHLPDTWNFSLNGSGKNITAIANATATMYGQTANFKWAGNQAVTYNAALSRILIPWNADITDFNISQCESPFGKFSGKAPVINSWWALPAAVINIAAPLEASGNGAVLISCGKGIEAVWPGLKEKNTILVQPFLLGEPGRIGVTDLISNGLGASQHLELWKDAQNPHGTSVDLLFIPSAAFIFNTVSKGDELLITLCNATMNIDRPVKVNGESFEVRSKNSVLALAANDTLRLIYLYDDNIIWDNKLPGEKIPAQKLYSIALQNALFTVSPVNGALLFGTCDAGWKKITIANLFLTFGMYSYLPTLPDPYLANLNVLLRQFRYDRDPATGGIGKRNPWLWLICNIQYKPLDETNDAVRVGFHFGLMPATQNLNPQPDQPLTLSNTRVTASERVSDIFLAEPVASVSNNITGAIRTMMAANNQLPNYQEQWDGKFGSLDYDAFALMDVSSNANQLGVSFGYTRGDRGTLLQTGAVIATGANTGAVSSYAFPFIVDGMDVKAQGQSVRVFMEPQVAWEPIFNLSAPDGVDPLVPNSPKLPMDPEVGFKYFANDGGPTKIFNNSNQAVTIAPIPLVDYLLDYFKDNSKSILASKLTLPFGLCALAYITKHGELLVGSTPIPPRQTAPPEIENTQPEFRTDLKGGIQITVYSGDFSKAVVDPDDADSPMLPGFTMQMNNLLEANGTAKGCSNLGQRVTEIFNNEFFTTPILSNDLNVSRGVPVTRLDFTGYGFNMLTNWLSPSAAMAQTSQARFDVMLGRTSHEVIQVKSIIYPWGIRVVRTITLFRVSTGYLYRYDSGWKAQSDGKFDFSYSYKDIGNNNVTKGAPYEFHPGIISGLFDVRNIKDAPSVAEYNSSNSIANGQVYLNGVIGQEIPNSTGSTLNEPVKCGAVYFDADIEIENVKQGHKNGRVVSKKVLGYVQLAPAGKPLSTQQFKSLLELQGGTIGAEVDCVIDINKNNQQMRLSRVDVSPSVDAANNTIFVVAARGSVTLPKDGSWSMVQHETGTGEVTPVPENFPVPLIREGKWMKNKVINPADVTDHLIRIANPKEILRSVAADTINFGYLQNTTTQKALFLTPSYGLFTEGPGLTPKLFSKTPPIFADAYRMMTGNGIFPNIGDAVTNFGKAMPMLNADGVQVFAENALKDGGKKVLELMEIQAQKAGEEVIQQGLSLLKKGVGDVLDKALKFDVPDFNVYLVDMDALKIYIEYKAAPKGQASSPGKLNFDVESFANDMADQWKSRLNNLAMVVDLGSMERIMTIKGNFNSKKGTETGYEGDSSADGGIPTPEIEFSDALKPVIAILEMLAALSTGDYASALKKGLKVAMSNAGEIWEYKFEATKEIGLIRFPPTEQLYNSPQTPLKLEASMSLGVYFDAALKVTTDPKQLLPTAGAFLQFHGGLQVMCFSLGVGSIFAIGSVDVRIAADTKVGPSLGLKFGFGAQIVVGFPVIANVSVTFMVGVEMHADLSTISLAAILYFRGHADILGGIVSITITIEAKGIILRKIAENRTDCSAQVTFALDISIAFIINISFSKTWGEDRQVAAADNKYGS</sequence>